<dbReference type="EMBL" id="CM039172">
    <property type="protein sequence ID" value="KAH9776602.1"/>
    <property type="molecule type" value="Genomic_DNA"/>
</dbReference>
<name>A0ACB8LTG9_CITSI</name>
<keyword evidence="2" id="KW-1185">Reference proteome</keyword>
<sequence length="435" mass="48366">MELSELISVPNLNHEKTKFELGLQSSSPKSDLDPPPSDLDYTAGIEEELRNLDLREAEEIDSIKAAEIEIVVEEEDEDEEEEEESESDENNKSNIIVQNEIQNENEYGNQMRKRYPYPVRPDAQDCTFYMKTGTCKFGSNFSSFFFLPFVGFKSSKEKVKEREELIERPGQSQSQGQSESQSQIECKGEKECPYYMRNGSCKYGANCRFNHPDPTAVGGSDSPSGYGNGGSVSSQAPSQASIGSWSSPRALNEPAPFVPMMYSPTPGVPSQNSEWNGYQSPLYPQERSVQSAPTYVINNNPLVDNVQIIHQPQMLVGEFPERPGQPECSYFLRTGDCKYKSNCKYHHPKNRIPKSPPCTLSDKGLPLRPGQNVCSYYSRYGICKFGPACKYDHPIHPDASAEYGLDPPPSFGDSTTRQETGMAGTGNGNGGDKNI</sequence>
<gene>
    <name evidence="1" type="ORF">KPL71_006754</name>
</gene>
<proteinExistence type="predicted"/>
<evidence type="ECO:0000313" key="1">
    <source>
        <dbReference type="EMBL" id="KAH9776602.1"/>
    </source>
</evidence>
<comment type="caution">
    <text evidence="1">The sequence shown here is derived from an EMBL/GenBank/DDBJ whole genome shotgun (WGS) entry which is preliminary data.</text>
</comment>
<reference evidence="2" key="1">
    <citation type="journal article" date="2023" name="Hortic. Res.">
        <title>A chromosome-level phased genome enabling allele-level studies in sweet orange: a case study on citrus Huanglongbing tolerance.</title>
        <authorList>
            <person name="Wu B."/>
            <person name="Yu Q."/>
            <person name="Deng Z."/>
            <person name="Duan Y."/>
            <person name="Luo F."/>
            <person name="Gmitter F. Jr."/>
        </authorList>
    </citation>
    <scope>NUCLEOTIDE SEQUENCE [LARGE SCALE GENOMIC DNA]</scope>
    <source>
        <strain evidence="2">cv. Valencia</strain>
    </source>
</reference>
<protein>
    <submittedName>
        <fullName evidence="1">Zinc finger CCCH domain-containing protein 43</fullName>
    </submittedName>
</protein>
<organism evidence="1 2">
    <name type="scientific">Citrus sinensis</name>
    <name type="common">Sweet orange</name>
    <name type="synonym">Citrus aurantium var. sinensis</name>
    <dbReference type="NCBI Taxonomy" id="2711"/>
    <lineage>
        <taxon>Eukaryota</taxon>
        <taxon>Viridiplantae</taxon>
        <taxon>Streptophyta</taxon>
        <taxon>Embryophyta</taxon>
        <taxon>Tracheophyta</taxon>
        <taxon>Spermatophyta</taxon>
        <taxon>Magnoliopsida</taxon>
        <taxon>eudicotyledons</taxon>
        <taxon>Gunneridae</taxon>
        <taxon>Pentapetalae</taxon>
        <taxon>rosids</taxon>
        <taxon>malvids</taxon>
        <taxon>Sapindales</taxon>
        <taxon>Rutaceae</taxon>
        <taxon>Aurantioideae</taxon>
        <taxon>Citrus</taxon>
    </lineage>
</organism>
<evidence type="ECO:0000313" key="2">
    <source>
        <dbReference type="Proteomes" id="UP000829398"/>
    </source>
</evidence>
<accession>A0ACB8LTG9</accession>
<dbReference type="Proteomes" id="UP000829398">
    <property type="component" value="Chromosome 3"/>
</dbReference>